<sequence length="102" mass="11842">MWFAVQSRDTRPHPQSYIFLPLLACISDSLKGLTPDHVLHDPVLHWVPWRDRRVDLFMYTGEIEQHKSPGRVTMERNGRKGTEGFADRGSIEITVQRSKREG</sequence>
<proteinExistence type="predicted"/>
<accession>A0A2T3A9Q0</accession>
<protein>
    <submittedName>
        <fullName evidence="2">Uncharacterized protein</fullName>
    </submittedName>
</protein>
<dbReference type="Proteomes" id="UP000241462">
    <property type="component" value="Unassembled WGS sequence"/>
</dbReference>
<evidence type="ECO:0000313" key="2">
    <source>
        <dbReference type="EMBL" id="PSR87299.1"/>
    </source>
</evidence>
<evidence type="ECO:0000256" key="1">
    <source>
        <dbReference type="SAM" id="MobiDB-lite"/>
    </source>
</evidence>
<dbReference type="EMBL" id="KZ678430">
    <property type="protein sequence ID" value="PSR87299.1"/>
    <property type="molecule type" value="Genomic_DNA"/>
</dbReference>
<organism evidence="2 3">
    <name type="scientific">Coniella lustricola</name>
    <dbReference type="NCBI Taxonomy" id="2025994"/>
    <lineage>
        <taxon>Eukaryota</taxon>
        <taxon>Fungi</taxon>
        <taxon>Dikarya</taxon>
        <taxon>Ascomycota</taxon>
        <taxon>Pezizomycotina</taxon>
        <taxon>Sordariomycetes</taxon>
        <taxon>Sordariomycetidae</taxon>
        <taxon>Diaporthales</taxon>
        <taxon>Schizoparmaceae</taxon>
        <taxon>Coniella</taxon>
    </lineage>
</organism>
<keyword evidence="3" id="KW-1185">Reference proteome</keyword>
<dbReference type="InParanoid" id="A0A2T3A9Q0"/>
<feature type="region of interest" description="Disordered" evidence="1">
    <location>
        <begin position="68"/>
        <end position="102"/>
    </location>
</feature>
<gene>
    <name evidence="2" type="ORF">BD289DRAFT_432447</name>
</gene>
<reference evidence="2 3" key="1">
    <citation type="journal article" date="2018" name="Mycol. Prog.">
        <title>Coniella lustricola, a new species from submerged detritus.</title>
        <authorList>
            <person name="Raudabaugh D.B."/>
            <person name="Iturriaga T."/>
            <person name="Carver A."/>
            <person name="Mondo S."/>
            <person name="Pangilinan J."/>
            <person name="Lipzen A."/>
            <person name="He G."/>
            <person name="Amirebrahimi M."/>
            <person name="Grigoriev I.V."/>
            <person name="Miller A.N."/>
        </authorList>
    </citation>
    <scope>NUCLEOTIDE SEQUENCE [LARGE SCALE GENOMIC DNA]</scope>
    <source>
        <strain evidence="2 3">B22-T-1</strain>
    </source>
</reference>
<feature type="compositionally biased region" description="Basic and acidic residues" evidence="1">
    <location>
        <begin position="68"/>
        <end position="90"/>
    </location>
</feature>
<dbReference type="AlphaFoldDB" id="A0A2T3A9Q0"/>
<name>A0A2T3A9Q0_9PEZI</name>
<evidence type="ECO:0000313" key="3">
    <source>
        <dbReference type="Proteomes" id="UP000241462"/>
    </source>
</evidence>